<proteinExistence type="predicted"/>
<name>A0A926VI60_9CYAN</name>
<accession>A0A926VI60</accession>
<keyword evidence="2" id="KW-1185">Reference proteome</keyword>
<sequence>MDRGNCVSSSGVVGNGIASEFGDLTGLTRQEVNNFLHGFGAKVKISEGGYVEYKFPDNSKIIIRPDGEVVRIPAPRYDSDGKNINKGLRLGKDGSLLPTRDRFGNPIVNTHNTGERVSD</sequence>
<evidence type="ECO:0000313" key="2">
    <source>
        <dbReference type="Proteomes" id="UP000641646"/>
    </source>
</evidence>
<reference evidence="1" key="2">
    <citation type="submission" date="2020-08" db="EMBL/GenBank/DDBJ databases">
        <authorList>
            <person name="Chen M."/>
            <person name="Teng W."/>
            <person name="Zhao L."/>
            <person name="Hu C."/>
            <person name="Zhou Y."/>
            <person name="Han B."/>
            <person name="Song L."/>
            <person name="Shu W."/>
        </authorList>
    </citation>
    <scope>NUCLEOTIDE SEQUENCE</scope>
    <source>
        <strain evidence="1">FACHB-1375</strain>
    </source>
</reference>
<comment type="caution">
    <text evidence="1">The sequence shown here is derived from an EMBL/GenBank/DDBJ whole genome shotgun (WGS) entry which is preliminary data.</text>
</comment>
<dbReference type="EMBL" id="JACJPW010000076">
    <property type="protein sequence ID" value="MBD2184232.1"/>
    <property type="molecule type" value="Genomic_DNA"/>
</dbReference>
<gene>
    <name evidence="1" type="ORF">H6G03_24700</name>
</gene>
<dbReference type="Proteomes" id="UP000641646">
    <property type="component" value="Unassembled WGS sequence"/>
</dbReference>
<organism evidence="1 2">
    <name type="scientific">Aerosakkonema funiforme FACHB-1375</name>
    <dbReference type="NCBI Taxonomy" id="2949571"/>
    <lineage>
        <taxon>Bacteria</taxon>
        <taxon>Bacillati</taxon>
        <taxon>Cyanobacteriota</taxon>
        <taxon>Cyanophyceae</taxon>
        <taxon>Oscillatoriophycideae</taxon>
        <taxon>Aerosakkonematales</taxon>
        <taxon>Aerosakkonemataceae</taxon>
        <taxon>Aerosakkonema</taxon>
    </lineage>
</organism>
<protein>
    <submittedName>
        <fullName evidence="1">Uncharacterized protein</fullName>
    </submittedName>
</protein>
<evidence type="ECO:0000313" key="1">
    <source>
        <dbReference type="EMBL" id="MBD2184232.1"/>
    </source>
</evidence>
<dbReference type="AlphaFoldDB" id="A0A926VI60"/>
<reference evidence="1" key="1">
    <citation type="journal article" date="2015" name="ISME J.">
        <title>Draft Genome Sequence of Streptomyces incarnatus NRRL8089, which Produces the Nucleoside Antibiotic Sinefungin.</title>
        <authorList>
            <person name="Oshima K."/>
            <person name="Hattori M."/>
            <person name="Shimizu H."/>
            <person name="Fukuda K."/>
            <person name="Nemoto M."/>
            <person name="Inagaki K."/>
            <person name="Tamura T."/>
        </authorList>
    </citation>
    <scope>NUCLEOTIDE SEQUENCE</scope>
    <source>
        <strain evidence="1">FACHB-1375</strain>
    </source>
</reference>